<keyword evidence="6" id="KW-1133">Transmembrane helix</keyword>
<name>A0ABZ0S4M7_9GAMM</name>
<dbReference type="RefSeq" id="WP_328986045.1">
    <property type="nucleotide sequence ID" value="NZ_CP121472.1"/>
</dbReference>
<keyword evidence="6" id="KW-0472">Membrane</keyword>
<dbReference type="PANTHER" id="PTHR45339">
    <property type="entry name" value="HYBRID SIGNAL TRANSDUCTION HISTIDINE KINASE J"/>
    <property type="match status" value="1"/>
</dbReference>
<dbReference type="InterPro" id="IPR001789">
    <property type="entry name" value="Sig_transdc_resp-reg_receiver"/>
</dbReference>
<dbReference type="CDD" id="cd00082">
    <property type="entry name" value="HisKA"/>
    <property type="match status" value="1"/>
</dbReference>
<dbReference type="Pfam" id="PF00072">
    <property type="entry name" value="Response_reg"/>
    <property type="match status" value="1"/>
</dbReference>
<dbReference type="InterPro" id="IPR011006">
    <property type="entry name" value="CheY-like_superfamily"/>
</dbReference>
<dbReference type="Pfam" id="PF02518">
    <property type="entry name" value="HATPase_c"/>
    <property type="match status" value="1"/>
</dbReference>
<dbReference type="CDD" id="cd17546">
    <property type="entry name" value="REC_hyHK_CKI1_RcsC-like"/>
    <property type="match status" value="1"/>
</dbReference>
<keyword evidence="6" id="KW-0812">Transmembrane</keyword>
<proteinExistence type="predicted"/>
<evidence type="ECO:0000256" key="5">
    <source>
        <dbReference type="SAM" id="Coils"/>
    </source>
</evidence>
<dbReference type="PRINTS" id="PR00344">
    <property type="entry name" value="BCTRLSENSOR"/>
</dbReference>
<keyword evidence="10" id="KW-1185">Reference proteome</keyword>
<dbReference type="SUPFAM" id="SSF55874">
    <property type="entry name" value="ATPase domain of HSP90 chaperone/DNA topoisomerase II/histidine kinase"/>
    <property type="match status" value="1"/>
</dbReference>
<feature type="modified residue" description="4-aspartylphosphate" evidence="4">
    <location>
        <position position="794"/>
    </location>
</feature>
<evidence type="ECO:0000259" key="8">
    <source>
        <dbReference type="PROSITE" id="PS50110"/>
    </source>
</evidence>
<dbReference type="InterPro" id="IPR035965">
    <property type="entry name" value="PAS-like_dom_sf"/>
</dbReference>
<evidence type="ECO:0000256" key="1">
    <source>
        <dbReference type="ARBA" id="ARBA00000085"/>
    </source>
</evidence>
<evidence type="ECO:0000313" key="10">
    <source>
        <dbReference type="Proteomes" id="UP001432180"/>
    </source>
</evidence>
<dbReference type="SMART" id="SM00388">
    <property type="entry name" value="HisKA"/>
    <property type="match status" value="1"/>
</dbReference>
<dbReference type="PROSITE" id="PS50109">
    <property type="entry name" value="HIS_KIN"/>
    <property type="match status" value="1"/>
</dbReference>
<dbReference type="Gene3D" id="1.10.287.130">
    <property type="match status" value="1"/>
</dbReference>
<evidence type="ECO:0000313" key="9">
    <source>
        <dbReference type="EMBL" id="WPL15474.1"/>
    </source>
</evidence>
<dbReference type="InterPro" id="IPR005467">
    <property type="entry name" value="His_kinase_dom"/>
</dbReference>
<dbReference type="PROSITE" id="PS50110">
    <property type="entry name" value="RESPONSE_REGULATORY"/>
    <property type="match status" value="1"/>
</dbReference>
<dbReference type="EMBL" id="CP121472">
    <property type="protein sequence ID" value="WPL15474.1"/>
    <property type="molecule type" value="Genomic_DNA"/>
</dbReference>
<dbReference type="Pfam" id="PF00512">
    <property type="entry name" value="HisKA"/>
    <property type="match status" value="1"/>
</dbReference>
<comment type="catalytic activity">
    <reaction evidence="1">
        <text>ATP + protein L-histidine = ADP + protein N-phospho-L-histidine.</text>
        <dbReference type="EC" id="2.7.13.3"/>
    </reaction>
</comment>
<protein>
    <recommendedName>
        <fullName evidence="2">histidine kinase</fullName>
        <ecNumber evidence="2">2.7.13.3</ecNumber>
    </recommendedName>
</protein>
<dbReference type="Gene3D" id="3.30.565.10">
    <property type="entry name" value="Histidine kinase-like ATPase, C-terminal domain"/>
    <property type="match status" value="1"/>
</dbReference>
<dbReference type="GO" id="GO:0004673">
    <property type="term" value="F:protein histidine kinase activity"/>
    <property type="evidence" value="ECO:0007669"/>
    <property type="project" value="UniProtKB-EC"/>
</dbReference>
<keyword evidence="5" id="KW-0175">Coiled coil</keyword>
<feature type="transmembrane region" description="Helical" evidence="6">
    <location>
        <begin position="6"/>
        <end position="27"/>
    </location>
</feature>
<dbReference type="InterPro" id="IPR003661">
    <property type="entry name" value="HisK_dim/P_dom"/>
</dbReference>
<dbReference type="Gene3D" id="3.40.50.2300">
    <property type="match status" value="1"/>
</dbReference>
<keyword evidence="9" id="KW-0808">Transferase</keyword>
<dbReference type="InterPro" id="IPR003594">
    <property type="entry name" value="HATPase_dom"/>
</dbReference>
<dbReference type="InterPro" id="IPR036890">
    <property type="entry name" value="HATPase_C_sf"/>
</dbReference>
<dbReference type="InterPro" id="IPR036097">
    <property type="entry name" value="HisK_dim/P_sf"/>
</dbReference>
<keyword evidence="3 4" id="KW-0597">Phosphoprotein</keyword>
<dbReference type="EC" id="2.7.13.3" evidence="2"/>
<dbReference type="SUPFAM" id="SSF47384">
    <property type="entry name" value="Homodimeric domain of signal transducing histidine kinase"/>
    <property type="match status" value="1"/>
</dbReference>
<feature type="domain" description="Response regulatory" evidence="8">
    <location>
        <begin position="745"/>
        <end position="861"/>
    </location>
</feature>
<gene>
    <name evidence="9" type="primary">barA_1</name>
    <name evidence="9" type="ORF">Thiowin_00373</name>
</gene>
<dbReference type="SUPFAM" id="SSF55785">
    <property type="entry name" value="PYP-like sensor domain (PAS domain)"/>
    <property type="match status" value="1"/>
</dbReference>
<dbReference type="SMART" id="SM00448">
    <property type="entry name" value="REC"/>
    <property type="match status" value="1"/>
</dbReference>
<evidence type="ECO:0000259" key="7">
    <source>
        <dbReference type="PROSITE" id="PS50109"/>
    </source>
</evidence>
<evidence type="ECO:0000256" key="4">
    <source>
        <dbReference type="PROSITE-ProRule" id="PRU00169"/>
    </source>
</evidence>
<reference evidence="9 10" key="1">
    <citation type="journal article" date="2023" name="Microorganisms">
        <title>Thiorhodovibrio frisius and Trv. litoralis spp. nov., Two Novel Members from a Clade of Fastidious Purple Sulfur Bacteria That Exhibit Unique Red-Shifted Light-Harvesting Capabilities.</title>
        <authorList>
            <person name="Methner A."/>
            <person name="Kuzyk S.B."/>
            <person name="Petersen J."/>
            <person name="Bauer S."/>
            <person name="Brinkmann H."/>
            <person name="Sichau K."/>
            <person name="Wanner G."/>
            <person name="Wolf J."/>
            <person name="Neumann-Schaal M."/>
            <person name="Henke P."/>
            <person name="Tank M."/>
            <person name="Sproer C."/>
            <person name="Bunk B."/>
            <person name="Overmann J."/>
        </authorList>
    </citation>
    <scope>NUCLEOTIDE SEQUENCE [LARGE SCALE GENOMIC DNA]</scope>
    <source>
        <strain evidence="9 10">DSM 6702</strain>
    </source>
</reference>
<dbReference type="SUPFAM" id="SSF52172">
    <property type="entry name" value="CheY-like"/>
    <property type="match status" value="2"/>
</dbReference>
<dbReference type="Proteomes" id="UP001432180">
    <property type="component" value="Chromosome"/>
</dbReference>
<feature type="coiled-coil region" evidence="5">
    <location>
        <begin position="315"/>
        <end position="342"/>
    </location>
</feature>
<dbReference type="InterPro" id="IPR004358">
    <property type="entry name" value="Sig_transdc_His_kin-like_C"/>
</dbReference>
<feature type="transmembrane region" description="Helical" evidence="6">
    <location>
        <begin position="158"/>
        <end position="179"/>
    </location>
</feature>
<dbReference type="PANTHER" id="PTHR45339:SF5">
    <property type="entry name" value="HISTIDINE KINASE"/>
    <property type="match status" value="1"/>
</dbReference>
<sequence length="994" mass="106325">MSALARWITLAFVLLALGLGAMIGGYWHLALKPGIQNEAQQQADLMAQAQAARLAAALVAAVVDGSSHLLTEVRNEVLSFTDSDSGQPFFAGVDIEPAPDLGALDPALRQHGDIECRQCLVAEVPLLHPRDYHLIGVARFLTTDQFLRQYLRAFRRHLLIQAALGALLLLSAWAGVMLLTRQMQRQRLWRERAEQSSAWTQARYERLLNRLEGYFVYARSGEGSLIFASESVRRVMGCAPEVFCREPERFFVDADAGSSLFPLTIGQAEQSASRVLRVRTAQGQARQLECTETLALNAPEGQVVIEGVARDVSTQKELEASLLEAKERAESANRAKTALLTNVSHELRTPMASIIGLAKLMLRAESPAPQRDQVGKILAAAQSLLRILDDILDVSKMEAGRVRLDQRAFALDQVLEQVANFAAIKNQAAALDIAFAIGPGVPRYLRGDPVRLGQVLLNLTSNAIKFTPRGSVLLCVEQLKGAQNSQGARGPDRGGHHIRLKFTLEDTGIGISRQDLQRLFQPFSQLDNASSHHNQGGTGLGLAISRHLVRLMGGEIEVESQPGQGSSFQFTADFGLVPRASCEPSPAWSWQGMRALIVSERELTQALFGQMLNGLGLAVAMATSTGQASAILGTACQTGAAFALVLLDALLADAPVASIARQLHQQPGLGQKPALLLIERLGFERGADAQVGSADVDGVVTPALSHSALLRVLQAVLPGAAPSPAHRHAAPPVHAHPASVPPGTRVLVADDHRVNREIAVDVLNGLGFEVTAAADGFEALESLARADFDALLLDIRMPGLDGFEVTKRLRAEPRLARLPVIALTAHAMMEDAEPCHAAGMTAVMSKPINETALLEILLPHLGKRSFKHPPNLGPVASQPVKDDSSAVQYARAPAAEAVEEGARMLCPSDLQAAPSEAQAEFLRQLSAALPSIIDYLGHGGQADAIAVAQRLKTGAQAVGASAASDALSALQRAVVKGASVDEPLQRLEWVLVQG</sequence>
<evidence type="ECO:0000256" key="3">
    <source>
        <dbReference type="ARBA" id="ARBA00022553"/>
    </source>
</evidence>
<evidence type="ECO:0000256" key="2">
    <source>
        <dbReference type="ARBA" id="ARBA00012438"/>
    </source>
</evidence>
<accession>A0ABZ0S4M7</accession>
<feature type="domain" description="Histidine kinase" evidence="7">
    <location>
        <begin position="342"/>
        <end position="576"/>
    </location>
</feature>
<keyword evidence="9" id="KW-0418">Kinase</keyword>
<evidence type="ECO:0000256" key="6">
    <source>
        <dbReference type="SAM" id="Phobius"/>
    </source>
</evidence>
<dbReference type="CDD" id="cd16922">
    <property type="entry name" value="HATPase_EvgS-ArcB-TorS-like"/>
    <property type="match status" value="1"/>
</dbReference>
<dbReference type="Gene3D" id="3.30.450.20">
    <property type="entry name" value="PAS domain"/>
    <property type="match status" value="1"/>
</dbReference>
<organism evidence="9 10">
    <name type="scientific">Thiorhodovibrio winogradskyi</name>
    <dbReference type="NCBI Taxonomy" id="77007"/>
    <lineage>
        <taxon>Bacteria</taxon>
        <taxon>Pseudomonadati</taxon>
        <taxon>Pseudomonadota</taxon>
        <taxon>Gammaproteobacteria</taxon>
        <taxon>Chromatiales</taxon>
        <taxon>Chromatiaceae</taxon>
        <taxon>Thiorhodovibrio</taxon>
    </lineage>
</organism>
<dbReference type="SMART" id="SM00387">
    <property type="entry name" value="HATPase_c"/>
    <property type="match status" value="1"/>
</dbReference>